<dbReference type="Proteomes" id="UP000476030">
    <property type="component" value="Unassembled WGS sequence"/>
</dbReference>
<dbReference type="InterPro" id="IPR046335">
    <property type="entry name" value="LacI/GalR-like_sensor"/>
</dbReference>
<dbReference type="GO" id="GO:0003700">
    <property type="term" value="F:DNA-binding transcription factor activity"/>
    <property type="evidence" value="ECO:0007669"/>
    <property type="project" value="TreeGrafter"/>
</dbReference>
<keyword evidence="3" id="KW-0804">Transcription</keyword>
<protein>
    <submittedName>
        <fullName evidence="5">Substrate-binding domain-containing protein</fullName>
    </submittedName>
</protein>
<gene>
    <name evidence="5" type="ORF">GQE98_12750</name>
</gene>
<evidence type="ECO:0000259" key="4">
    <source>
        <dbReference type="PROSITE" id="PS50932"/>
    </source>
</evidence>
<dbReference type="Gene3D" id="1.10.260.40">
    <property type="entry name" value="lambda repressor-like DNA-binding domains"/>
    <property type="match status" value="1"/>
</dbReference>
<dbReference type="CDD" id="cd06285">
    <property type="entry name" value="PBP1_LacI-like"/>
    <property type="match status" value="1"/>
</dbReference>
<keyword evidence="6" id="KW-1185">Reference proteome</keyword>
<dbReference type="PANTHER" id="PTHR30146:SF109">
    <property type="entry name" value="HTH-TYPE TRANSCRIPTIONAL REGULATOR GALS"/>
    <property type="match status" value="1"/>
</dbReference>
<organism evidence="5 6">
    <name type="scientific">Sneathiella litorea</name>
    <dbReference type="NCBI Taxonomy" id="2606216"/>
    <lineage>
        <taxon>Bacteria</taxon>
        <taxon>Pseudomonadati</taxon>
        <taxon>Pseudomonadota</taxon>
        <taxon>Alphaproteobacteria</taxon>
        <taxon>Sneathiellales</taxon>
        <taxon>Sneathiellaceae</taxon>
        <taxon>Sneathiella</taxon>
    </lineage>
</organism>
<dbReference type="GO" id="GO:0000976">
    <property type="term" value="F:transcription cis-regulatory region binding"/>
    <property type="evidence" value="ECO:0007669"/>
    <property type="project" value="TreeGrafter"/>
</dbReference>
<reference evidence="5 6" key="1">
    <citation type="submission" date="2019-12" db="EMBL/GenBank/DDBJ databases">
        <title>Snethiella sp. nov. sp. isolated from sea sand.</title>
        <authorList>
            <person name="Kim J."/>
            <person name="Jeong S.E."/>
            <person name="Jung H.S."/>
            <person name="Jeon C.O."/>
        </authorList>
    </citation>
    <scope>NUCLEOTIDE SEQUENCE [LARGE SCALE GENOMIC DNA]</scope>
    <source>
        <strain evidence="5 6">DP05</strain>
    </source>
</reference>
<dbReference type="AlphaFoldDB" id="A0A6L8WAI0"/>
<dbReference type="Gene3D" id="3.40.50.2300">
    <property type="match status" value="2"/>
</dbReference>
<comment type="caution">
    <text evidence="5">The sequence shown here is derived from an EMBL/GenBank/DDBJ whole genome shotgun (WGS) entry which is preliminary data.</text>
</comment>
<evidence type="ECO:0000256" key="1">
    <source>
        <dbReference type="ARBA" id="ARBA00023015"/>
    </source>
</evidence>
<dbReference type="EMBL" id="WTUW01000002">
    <property type="protein sequence ID" value="MZR31502.1"/>
    <property type="molecule type" value="Genomic_DNA"/>
</dbReference>
<dbReference type="SUPFAM" id="SSF53822">
    <property type="entry name" value="Periplasmic binding protein-like I"/>
    <property type="match status" value="1"/>
</dbReference>
<feature type="domain" description="HTH lacI-type" evidence="4">
    <location>
        <begin position="10"/>
        <end position="65"/>
    </location>
</feature>
<accession>A0A6L8WAI0</accession>
<keyword evidence="2" id="KW-0238">DNA-binding</keyword>
<dbReference type="RefSeq" id="WP_161316004.1">
    <property type="nucleotide sequence ID" value="NZ_WTUW01000002.1"/>
</dbReference>
<dbReference type="PROSITE" id="PS50932">
    <property type="entry name" value="HTH_LACI_2"/>
    <property type="match status" value="1"/>
</dbReference>
<evidence type="ECO:0000313" key="6">
    <source>
        <dbReference type="Proteomes" id="UP000476030"/>
    </source>
</evidence>
<dbReference type="Pfam" id="PF13377">
    <property type="entry name" value="Peripla_BP_3"/>
    <property type="match status" value="1"/>
</dbReference>
<keyword evidence="1" id="KW-0805">Transcription regulation</keyword>
<dbReference type="SUPFAM" id="SSF47413">
    <property type="entry name" value="lambda repressor-like DNA-binding domains"/>
    <property type="match status" value="1"/>
</dbReference>
<dbReference type="CDD" id="cd01392">
    <property type="entry name" value="HTH_LacI"/>
    <property type="match status" value="1"/>
</dbReference>
<dbReference type="Pfam" id="PF00356">
    <property type="entry name" value="LacI"/>
    <property type="match status" value="1"/>
</dbReference>
<dbReference type="InterPro" id="IPR028082">
    <property type="entry name" value="Peripla_BP_I"/>
</dbReference>
<evidence type="ECO:0000256" key="2">
    <source>
        <dbReference type="ARBA" id="ARBA00023125"/>
    </source>
</evidence>
<dbReference type="InterPro" id="IPR000843">
    <property type="entry name" value="HTH_LacI"/>
</dbReference>
<name>A0A6L8WAI0_9PROT</name>
<evidence type="ECO:0000313" key="5">
    <source>
        <dbReference type="EMBL" id="MZR31502.1"/>
    </source>
</evidence>
<dbReference type="SMART" id="SM00354">
    <property type="entry name" value="HTH_LACI"/>
    <property type="match status" value="1"/>
</dbReference>
<evidence type="ECO:0000256" key="3">
    <source>
        <dbReference type="ARBA" id="ARBA00023163"/>
    </source>
</evidence>
<proteinExistence type="predicted"/>
<dbReference type="PANTHER" id="PTHR30146">
    <property type="entry name" value="LACI-RELATED TRANSCRIPTIONAL REPRESSOR"/>
    <property type="match status" value="1"/>
</dbReference>
<dbReference type="InterPro" id="IPR010982">
    <property type="entry name" value="Lambda_DNA-bd_dom_sf"/>
</dbReference>
<sequence>MSEDKTSARPTMRMIADLAGVNISTVSRVLRQPSTDSDSETARRIRHLADKLGYRRDLWAASLRSRRTNALGIVVTRLTDIVMASVYEAIEQHAQARGYLAIAGSSQDDPNQQRSRIEHYIDRKLDGLLIGDAHLHAPFLDELAEREVRFVLFNRSSGEHPSVTWDDELGGAIVAQHFLDLGHERMAIINGLNYSSSGVMRAKGFLAALSKEGVNLPSEMVINAGFDAAAGREAAKELLRLRPRPTAIFAVNDYSAIGAMGVIRDEGLEVGKDIAVVGYNDISIADDLLVPLSSVRVPIDIMGRTAVEMIISQMNGEPVTSRRLTPYLVVRDSSRGRPGKPT</sequence>